<dbReference type="SUPFAM" id="SSF88659">
    <property type="entry name" value="Sigma3 and sigma4 domains of RNA polymerase sigma factors"/>
    <property type="match status" value="1"/>
</dbReference>
<keyword evidence="2" id="KW-0805">Transcription regulation</keyword>
<dbReference type="NCBIfam" id="TIGR02937">
    <property type="entry name" value="sigma70-ECF"/>
    <property type="match status" value="1"/>
</dbReference>
<dbReference type="InterPro" id="IPR013249">
    <property type="entry name" value="RNA_pol_sigma70_r4_t2"/>
</dbReference>
<gene>
    <name evidence="8" type="ORF">ACFQV2_35955</name>
</gene>
<evidence type="ECO:0000256" key="5">
    <source>
        <dbReference type="ARBA" id="ARBA00023163"/>
    </source>
</evidence>
<dbReference type="EMBL" id="JBHTEY010000004">
    <property type="protein sequence ID" value="MFC7617993.1"/>
    <property type="molecule type" value="Genomic_DNA"/>
</dbReference>
<keyword evidence="3" id="KW-0731">Sigma factor</keyword>
<comment type="caution">
    <text evidence="8">The sequence shown here is derived from an EMBL/GenBank/DDBJ whole genome shotgun (WGS) entry which is preliminary data.</text>
</comment>
<feature type="region of interest" description="Disordered" evidence="6">
    <location>
        <begin position="30"/>
        <end position="52"/>
    </location>
</feature>
<feature type="domain" description="RNA polymerase sigma factor 70 region 4 type 2" evidence="7">
    <location>
        <begin position="56"/>
        <end position="105"/>
    </location>
</feature>
<evidence type="ECO:0000313" key="9">
    <source>
        <dbReference type="Proteomes" id="UP001596512"/>
    </source>
</evidence>
<dbReference type="Pfam" id="PF08281">
    <property type="entry name" value="Sigma70_r4_2"/>
    <property type="match status" value="1"/>
</dbReference>
<dbReference type="SUPFAM" id="SSF88946">
    <property type="entry name" value="Sigma2 domain of RNA polymerase sigma factors"/>
    <property type="match status" value="1"/>
</dbReference>
<keyword evidence="4" id="KW-0238">DNA-binding</keyword>
<proteinExistence type="inferred from homology"/>
<keyword evidence="9" id="KW-1185">Reference proteome</keyword>
<dbReference type="InterPro" id="IPR036388">
    <property type="entry name" value="WH-like_DNA-bd_sf"/>
</dbReference>
<reference evidence="9" key="1">
    <citation type="journal article" date="2019" name="Int. J. Syst. Evol. Microbiol.">
        <title>The Global Catalogue of Microorganisms (GCM) 10K type strain sequencing project: providing services to taxonomists for standard genome sequencing and annotation.</title>
        <authorList>
            <consortium name="The Broad Institute Genomics Platform"/>
            <consortium name="The Broad Institute Genome Sequencing Center for Infectious Disease"/>
            <person name="Wu L."/>
            <person name="Ma J."/>
        </authorList>
    </citation>
    <scope>NUCLEOTIDE SEQUENCE [LARGE SCALE GENOMIC DNA]</scope>
    <source>
        <strain evidence="9">JCM 17695</strain>
    </source>
</reference>
<dbReference type="InterPro" id="IPR013325">
    <property type="entry name" value="RNA_pol_sigma_r2"/>
</dbReference>
<dbReference type="Gene3D" id="1.10.1740.10">
    <property type="match status" value="1"/>
</dbReference>
<sequence length="120" mass="13220">MPRFRGEAPFKAWLYRIAYNCAMDELRSRKRRAVPAEPVDRASPATDPGERAADRDAVHAALMTLSPENRAAVLLVDWQDLDYADAAKVLGVRPGTLASRLSRARPLLRAALAEGARAHD</sequence>
<dbReference type="InterPro" id="IPR014284">
    <property type="entry name" value="RNA_pol_sigma-70_dom"/>
</dbReference>
<name>A0ABW2TXP3_9PSEU</name>
<evidence type="ECO:0000256" key="1">
    <source>
        <dbReference type="ARBA" id="ARBA00010641"/>
    </source>
</evidence>
<dbReference type="Gene3D" id="1.10.10.10">
    <property type="entry name" value="Winged helix-like DNA-binding domain superfamily/Winged helix DNA-binding domain"/>
    <property type="match status" value="1"/>
</dbReference>
<evidence type="ECO:0000256" key="3">
    <source>
        <dbReference type="ARBA" id="ARBA00023082"/>
    </source>
</evidence>
<evidence type="ECO:0000313" key="8">
    <source>
        <dbReference type="EMBL" id="MFC7617993.1"/>
    </source>
</evidence>
<dbReference type="InterPro" id="IPR039425">
    <property type="entry name" value="RNA_pol_sigma-70-like"/>
</dbReference>
<dbReference type="PANTHER" id="PTHR43133:SF8">
    <property type="entry name" value="RNA POLYMERASE SIGMA FACTOR HI_1459-RELATED"/>
    <property type="match status" value="1"/>
</dbReference>
<evidence type="ECO:0000256" key="4">
    <source>
        <dbReference type="ARBA" id="ARBA00023125"/>
    </source>
</evidence>
<organism evidence="8 9">
    <name type="scientific">Actinokineospora soli</name>
    <dbReference type="NCBI Taxonomy" id="1048753"/>
    <lineage>
        <taxon>Bacteria</taxon>
        <taxon>Bacillati</taxon>
        <taxon>Actinomycetota</taxon>
        <taxon>Actinomycetes</taxon>
        <taxon>Pseudonocardiales</taxon>
        <taxon>Pseudonocardiaceae</taxon>
        <taxon>Actinokineospora</taxon>
    </lineage>
</organism>
<dbReference type="InterPro" id="IPR013324">
    <property type="entry name" value="RNA_pol_sigma_r3/r4-like"/>
</dbReference>
<keyword evidence="5" id="KW-0804">Transcription</keyword>
<evidence type="ECO:0000256" key="6">
    <source>
        <dbReference type="SAM" id="MobiDB-lite"/>
    </source>
</evidence>
<accession>A0ABW2TXP3</accession>
<dbReference type="Proteomes" id="UP001596512">
    <property type="component" value="Unassembled WGS sequence"/>
</dbReference>
<evidence type="ECO:0000256" key="2">
    <source>
        <dbReference type="ARBA" id="ARBA00023015"/>
    </source>
</evidence>
<protein>
    <submittedName>
        <fullName evidence="8">RNA polymerase sigma factor</fullName>
    </submittedName>
</protein>
<evidence type="ECO:0000259" key="7">
    <source>
        <dbReference type="Pfam" id="PF08281"/>
    </source>
</evidence>
<dbReference type="PANTHER" id="PTHR43133">
    <property type="entry name" value="RNA POLYMERASE ECF-TYPE SIGMA FACTO"/>
    <property type="match status" value="1"/>
</dbReference>
<comment type="similarity">
    <text evidence="1">Belongs to the sigma-70 factor family. ECF subfamily.</text>
</comment>